<keyword evidence="2" id="KW-1185">Reference proteome</keyword>
<organism evidence="1 2">
    <name type="scientific">Solanum pinnatisectum</name>
    <name type="common">tansyleaf nightshade</name>
    <dbReference type="NCBI Taxonomy" id="50273"/>
    <lineage>
        <taxon>Eukaryota</taxon>
        <taxon>Viridiplantae</taxon>
        <taxon>Streptophyta</taxon>
        <taxon>Embryophyta</taxon>
        <taxon>Tracheophyta</taxon>
        <taxon>Spermatophyta</taxon>
        <taxon>Magnoliopsida</taxon>
        <taxon>eudicotyledons</taxon>
        <taxon>Gunneridae</taxon>
        <taxon>Pentapetalae</taxon>
        <taxon>asterids</taxon>
        <taxon>lamiids</taxon>
        <taxon>Solanales</taxon>
        <taxon>Solanaceae</taxon>
        <taxon>Solanoideae</taxon>
        <taxon>Solaneae</taxon>
        <taxon>Solanum</taxon>
    </lineage>
</organism>
<protein>
    <submittedName>
        <fullName evidence="1">Uncharacterized protein</fullName>
    </submittedName>
</protein>
<name>A0AAV9KW43_9SOLN</name>
<gene>
    <name evidence="1" type="ORF">R3W88_015975</name>
</gene>
<evidence type="ECO:0000313" key="1">
    <source>
        <dbReference type="EMBL" id="KAK4717637.1"/>
    </source>
</evidence>
<accession>A0AAV9KW43</accession>
<sequence>MLLNKYTKNGKLESNHRVAKTHSSRQWKSLIIGWNVCQEDIEWVLGDGLDTFFWHDRYLPNNKTMREILHGPLHLSESNLKT</sequence>
<reference evidence="1 2" key="1">
    <citation type="submission" date="2023-10" db="EMBL/GenBank/DDBJ databases">
        <title>Genome-Wide Identification Analysis in wild type Solanum Pinnatisectum Reveals Some Genes Defensing Phytophthora Infestans.</title>
        <authorList>
            <person name="Sun C."/>
        </authorList>
    </citation>
    <scope>NUCLEOTIDE SEQUENCE [LARGE SCALE GENOMIC DNA]</scope>
    <source>
        <strain evidence="1">LQN</strain>
        <tissue evidence="1">Leaf</tissue>
    </source>
</reference>
<proteinExistence type="predicted"/>
<comment type="caution">
    <text evidence="1">The sequence shown here is derived from an EMBL/GenBank/DDBJ whole genome shotgun (WGS) entry which is preliminary data.</text>
</comment>
<dbReference type="AlphaFoldDB" id="A0AAV9KW43"/>
<dbReference type="Proteomes" id="UP001311915">
    <property type="component" value="Unassembled WGS sequence"/>
</dbReference>
<dbReference type="EMBL" id="JAWPEI010000008">
    <property type="protein sequence ID" value="KAK4717637.1"/>
    <property type="molecule type" value="Genomic_DNA"/>
</dbReference>
<evidence type="ECO:0000313" key="2">
    <source>
        <dbReference type="Proteomes" id="UP001311915"/>
    </source>
</evidence>